<dbReference type="Proteomes" id="UP000014523">
    <property type="component" value="Unassembled WGS sequence"/>
</dbReference>
<protein>
    <recommendedName>
        <fullName evidence="5">HTH lysR-type domain-containing protein</fullName>
    </recommendedName>
</protein>
<keyword evidence="2" id="KW-0805">Transcription regulation</keyword>
<gene>
    <name evidence="6" type="ORF">F957_01927</name>
</gene>
<dbReference type="PANTHER" id="PTHR30537:SF5">
    <property type="entry name" value="HTH-TYPE TRANSCRIPTIONAL ACTIVATOR TTDR-RELATED"/>
    <property type="match status" value="1"/>
</dbReference>
<comment type="caution">
    <text evidence="6">The sequence shown here is derived from an EMBL/GenBank/DDBJ whole genome shotgun (WGS) entry which is preliminary data.</text>
</comment>
<dbReference type="GO" id="GO:0003700">
    <property type="term" value="F:DNA-binding transcription factor activity"/>
    <property type="evidence" value="ECO:0007669"/>
    <property type="project" value="InterPro"/>
</dbReference>
<proteinExistence type="inferred from homology"/>
<dbReference type="RefSeq" id="WP_016539979.1">
    <property type="nucleotide sequence ID" value="NZ_ASQH01000001.1"/>
</dbReference>
<evidence type="ECO:0000259" key="5">
    <source>
        <dbReference type="PROSITE" id="PS50931"/>
    </source>
</evidence>
<organism evidence="6 7">
    <name type="scientific">Acinetobacter gyllenbergii CIP 110306 = MTCC 11365</name>
    <dbReference type="NCBI Taxonomy" id="1217657"/>
    <lineage>
        <taxon>Bacteria</taxon>
        <taxon>Pseudomonadati</taxon>
        <taxon>Pseudomonadota</taxon>
        <taxon>Gammaproteobacteria</taxon>
        <taxon>Moraxellales</taxon>
        <taxon>Moraxellaceae</taxon>
        <taxon>Acinetobacter</taxon>
    </lineage>
</organism>
<dbReference type="InterPro" id="IPR005119">
    <property type="entry name" value="LysR_subst-bd"/>
</dbReference>
<dbReference type="InterPro" id="IPR000847">
    <property type="entry name" value="LysR_HTH_N"/>
</dbReference>
<evidence type="ECO:0000256" key="2">
    <source>
        <dbReference type="ARBA" id="ARBA00023015"/>
    </source>
</evidence>
<dbReference type="InterPro" id="IPR058163">
    <property type="entry name" value="LysR-type_TF_proteobact-type"/>
</dbReference>
<dbReference type="GO" id="GO:0006351">
    <property type="term" value="P:DNA-templated transcription"/>
    <property type="evidence" value="ECO:0007669"/>
    <property type="project" value="TreeGrafter"/>
</dbReference>
<evidence type="ECO:0000313" key="7">
    <source>
        <dbReference type="Proteomes" id="UP000014523"/>
    </source>
</evidence>
<dbReference type="EMBL" id="ATGG01000013">
    <property type="protein sequence ID" value="EPF83581.1"/>
    <property type="molecule type" value="Genomic_DNA"/>
</dbReference>
<evidence type="ECO:0000256" key="3">
    <source>
        <dbReference type="ARBA" id="ARBA00023125"/>
    </source>
</evidence>
<dbReference type="Pfam" id="PF00126">
    <property type="entry name" value="HTH_1"/>
    <property type="match status" value="1"/>
</dbReference>
<evidence type="ECO:0000256" key="4">
    <source>
        <dbReference type="ARBA" id="ARBA00023163"/>
    </source>
</evidence>
<dbReference type="Gene3D" id="3.40.190.290">
    <property type="match status" value="1"/>
</dbReference>
<reference evidence="6 7" key="1">
    <citation type="submission" date="2013-06" db="EMBL/GenBank/DDBJ databases">
        <title>The Genome Sequence of Acinetobacter gyllenbergii CIP 110306.</title>
        <authorList>
            <consortium name="The Broad Institute Genome Sequencing Platform"/>
            <consortium name="The Broad Institute Genome Sequencing Center for Infectious Disease"/>
            <person name="Cerqueira G."/>
            <person name="Feldgarden M."/>
            <person name="Courvalin P."/>
            <person name="Perichon B."/>
            <person name="Grillot-Courvalin C."/>
            <person name="Clermont D."/>
            <person name="Rocha E."/>
            <person name="Yoon E.-J."/>
            <person name="Nemec A."/>
            <person name="Young S.K."/>
            <person name="Zeng Q."/>
            <person name="Gargeya S."/>
            <person name="Fitzgerald M."/>
            <person name="Abouelleil A."/>
            <person name="Alvarado L."/>
            <person name="Berlin A.M."/>
            <person name="Chapman S.B."/>
            <person name="Dewar J."/>
            <person name="Goldberg J."/>
            <person name="Griggs A."/>
            <person name="Gujja S."/>
            <person name="Hansen M."/>
            <person name="Howarth C."/>
            <person name="Imamovic A."/>
            <person name="Larimer J."/>
            <person name="McCowan C."/>
            <person name="Murphy C."/>
            <person name="Pearson M."/>
            <person name="Priest M."/>
            <person name="Roberts A."/>
            <person name="Saif S."/>
            <person name="Shea T."/>
            <person name="Sykes S."/>
            <person name="Wortman J."/>
            <person name="Nusbaum C."/>
            <person name="Birren B."/>
        </authorList>
    </citation>
    <scope>NUCLEOTIDE SEQUENCE [LARGE SCALE GENOMIC DNA]</scope>
    <source>
        <strain evidence="6 7">CIP 110306</strain>
    </source>
</reference>
<dbReference type="SUPFAM" id="SSF46785">
    <property type="entry name" value="Winged helix' DNA-binding domain"/>
    <property type="match status" value="1"/>
</dbReference>
<keyword evidence="7" id="KW-1185">Reference proteome</keyword>
<dbReference type="GO" id="GO:0043565">
    <property type="term" value="F:sequence-specific DNA binding"/>
    <property type="evidence" value="ECO:0007669"/>
    <property type="project" value="TreeGrafter"/>
</dbReference>
<dbReference type="AlphaFoldDB" id="A0A829HGN9"/>
<sequence>MNNYFELIKIFCTVANTENFKKAAIQLGKSPQSITRAIQELEDQKGEILFYRSTRGHKITREGEELLKQAQPLINKINELVKNSANEAIEDVSGHIRLTMPTTFGRHIIIPLIAKFQIDYPEIKISCMLTDEHSNVITNQVDIGIRIGFLNDNRFVSRKVMNIGFHVVGAPSLVNRVGQPQQIEDLNHFPIIAFENLSSNQYWFWGFEYDQTFMPNLPLFSTNDLDAYCQALTDGIGFGHIPEFLALPMIKQGTVVEVMQNIKSSPWGLYLYRPQLGPTPKRIKLLYNYLIENLLKKQ</sequence>
<keyword evidence="3" id="KW-0238">DNA-binding</keyword>
<dbReference type="Pfam" id="PF03466">
    <property type="entry name" value="LysR_substrate"/>
    <property type="match status" value="1"/>
</dbReference>
<name>A0A829HGN9_9GAMM</name>
<dbReference type="PROSITE" id="PS50931">
    <property type="entry name" value="HTH_LYSR"/>
    <property type="match status" value="1"/>
</dbReference>
<dbReference type="InterPro" id="IPR036388">
    <property type="entry name" value="WH-like_DNA-bd_sf"/>
</dbReference>
<evidence type="ECO:0000313" key="6">
    <source>
        <dbReference type="EMBL" id="EPF83581.1"/>
    </source>
</evidence>
<dbReference type="SUPFAM" id="SSF53850">
    <property type="entry name" value="Periplasmic binding protein-like II"/>
    <property type="match status" value="1"/>
</dbReference>
<dbReference type="Gene3D" id="1.10.10.10">
    <property type="entry name" value="Winged helix-like DNA-binding domain superfamily/Winged helix DNA-binding domain"/>
    <property type="match status" value="1"/>
</dbReference>
<dbReference type="InterPro" id="IPR036390">
    <property type="entry name" value="WH_DNA-bd_sf"/>
</dbReference>
<keyword evidence="4" id="KW-0804">Transcription</keyword>
<accession>A0A829HGN9</accession>
<dbReference type="CDD" id="cd08422">
    <property type="entry name" value="PBP2_CrgA_like"/>
    <property type="match status" value="1"/>
</dbReference>
<comment type="similarity">
    <text evidence="1">Belongs to the LysR transcriptional regulatory family.</text>
</comment>
<evidence type="ECO:0000256" key="1">
    <source>
        <dbReference type="ARBA" id="ARBA00009437"/>
    </source>
</evidence>
<dbReference type="PANTHER" id="PTHR30537">
    <property type="entry name" value="HTH-TYPE TRANSCRIPTIONAL REGULATOR"/>
    <property type="match status" value="1"/>
</dbReference>
<feature type="domain" description="HTH lysR-type" evidence="5">
    <location>
        <begin position="1"/>
        <end position="60"/>
    </location>
</feature>